<proteinExistence type="predicted"/>
<sequence length="247" mass="27868">MNKFPTSLEEAVTQAKEATLAALADGYNRVQVELVIPEITLQAQVLALEFATIFAEYGSGLKVMFPDSGAAALAKRDWGEVPFQVTDLGSRYTAVETQVSEQDQIFIVVAPAAIEVEKVEKLCNVAEDRPVVLLIPQLEDIAFVGIGYTARQMRERFIKSLYSCYYLRPLEEAAILRCHPSSWQIWLEKEEEYQLAMELAHQPMGEDLERLLMKLTNPNPENKNEVASRQKPSFLGNLQKFLRTLSQ</sequence>
<evidence type="ECO:0000313" key="3">
    <source>
        <dbReference type="Proteomes" id="UP000010473"/>
    </source>
</evidence>
<dbReference type="PANTHER" id="PTHR35509">
    <property type="entry name" value="DOMAIN PROTEIN, PUTATIVE (DUF1995)-RELATED"/>
    <property type="match status" value="1"/>
</dbReference>
<dbReference type="Proteomes" id="UP000010473">
    <property type="component" value="Chromosome"/>
</dbReference>
<dbReference type="PATRIC" id="fig|111780.3.peg.2042"/>
<dbReference type="Pfam" id="PF09353">
    <property type="entry name" value="DUF1995"/>
    <property type="match status" value="1"/>
</dbReference>
<dbReference type="KEGG" id="scs:Sta7437_1952"/>
<dbReference type="OrthoDB" id="482920at2"/>
<organism evidence="2 3">
    <name type="scientific">Stanieria cyanosphaera (strain ATCC 29371 / PCC 7437)</name>
    <dbReference type="NCBI Taxonomy" id="111780"/>
    <lineage>
        <taxon>Bacteria</taxon>
        <taxon>Bacillati</taxon>
        <taxon>Cyanobacteriota</taxon>
        <taxon>Cyanophyceae</taxon>
        <taxon>Pleurocapsales</taxon>
        <taxon>Dermocarpellaceae</taxon>
        <taxon>Stanieria</taxon>
    </lineage>
</organism>
<reference evidence="3" key="1">
    <citation type="journal article" date="2013" name="Proc. Natl. Acad. Sci. U.S.A.">
        <title>Improving the coverage of the cyanobacterial phylum using diversity-driven genome sequencing.</title>
        <authorList>
            <person name="Shih P.M."/>
            <person name="Wu D."/>
            <person name="Latifi A."/>
            <person name="Axen S.D."/>
            <person name="Fewer D.P."/>
            <person name="Talla E."/>
            <person name="Calteau A."/>
            <person name="Cai F."/>
            <person name="Tandeau de Marsac N."/>
            <person name="Rippka R."/>
            <person name="Herdman M."/>
            <person name="Sivonen K."/>
            <person name="Coursin T."/>
            <person name="Laurent T."/>
            <person name="Goodwin L."/>
            <person name="Nolan M."/>
            <person name="Davenport K.W."/>
            <person name="Han C.S."/>
            <person name="Rubin E.M."/>
            <person name="Eisen J.A."/>
            <person name="Woyke T."/>
            <person name="Gugger M."/>
            <person name="Kerfeld C.A."/>
        </authorList>
    </citation>
    <scope>NUCLEOTIDE SEQUENCE [LARGE SCALE GENOMIC DNA]</scope>
    <source>
        <strain evidence="3">ATCC 29371 / PCC 7437</strain>
    </source>
</reference>
<dbReference type="InterPro" id="IPR018962">
    <property type="entry name" value="DUF1995"/>
</dbReference>
<protein>
    <recommendedName>
        <fullName evidence="1">DUF1995 domain-containing protein</fullName>
    </recommendedName>
</protein>
<dbReference type="InterPro" id="IPR053021">
    <property type="entry name" value="Chloroplast_ADK"/>
</dbReference>
<evidence type="ECO:0000259" key="1">
    <source>
        <dbReference type="Pfam" id="PF09353"/>
    </source>
</evidence>
<keyword evidence="3" id="KW-1185">Reference proteome</keyword>
<dbReference type="eggNOG" id="ENOG502Z8MN">
    <property type="taxonomic scope" value="Bacteria"/>
</dbReference>
<dbReference type="PANTHER" id="PTHR35509:SF1">
    <property type="entry name" value="DOMAIN PROTEIN, PUTATIVE (DUF1995)-RELATED"/>
    <property type="match status" value="1"/>
</dbReference>
<name>K9XTV3_STAC7</name>
<gene>
    <name evidence="2" type="ordered locus">Sta7437_1952</name>
</gene>
<feature type="domain" description="DUF1995" evidence="1">
    <location>
        <begin position="5"/>
        <end position="209"/>
    </location>
</feature>
<evidence type="ECO:0000313" key="2">
    <source>
        <dbReference type="EMBL" id="AFZ35506.1"/>
    </source>
</evidence>
<dbReference type="RefSeq" id="WP_015193177.1">
    <property type="nucleotide sequence ID" value="NC_019748.1"/>
</dbReference>
<dbReference type="STRING" id="111780.Sta7437_1952"/>
<accession>K9XTV3</accession>
<dbReference type="AlphaFoldDB" id="K9XTV3"/>
<dbReference type="EMBL" id="CP003653">
    <property type="protein sequence ID" value="AFZ35506.1"/>
    <property type="molecule type" value="Genomic_DNA"/>
</dbReference>
<dbReference type="HOGENOM" id="CLU_098312_0_0_3"/>